<dbReference type="RefSeq" id="WP_204711451.1">
    <property type="nucleotide sequence ID" value="NZ_JBHSZV010000049.1"/>
</dbReference>
<dbReference type="PROSITE" id="PS51257">
    <property type="entry name" value="PROKAR_LIPOPROTEIN"/>
    <property type="match status" value="1"/>
</dbReference>
<evidence type="ECO:0008006" key="3">
    <source>
        <dbReference type="Google" id="ProtNLM"/>
    </source>
</evidence>
<accession>A0ABW2ENA1</accession>
<evidence type="ECO:0000313" key="2">
    <source>
        <dbReference type="Proteomes" id="UP001596410"/>
    </source>
</evidence>
<protein>
    <recommendedName>
        <fullName evidence="3">Lipoprotein</fullName>
    </recommendedName>
</protein>
<gene>
    <name evidence="1" type="ORF">ACFQIC_17465</name>
</gene>
<evidence type="ECO:0000313" key="1">
    <source>
        <dbReference type="EMBL" id="MFC7063600.1"/>
    </source>
</evidence>
<comment type="caution">
    <text evidence="1">The sequence shown here is derived from an EMBL/GenBank/DDBJ whole genome shotgun (WGS) entry which is preliminary data.</text>
</comment>
<keyword evidence="2" id="KW-1185">Reference proteome</keyword>
<dbReference type="Proteomes" id="UP001596410">
    <property type="component" value="Unassembled WGS sequence"/>
</dbReference>
<proteinExistence type="predicted"/>
<name>A0ABW2ENA1_9BACI</name>
<sequence length="62" mass="6665">MKSIVRVFFTMLLLVGCGQNESTTQSAENPNPNNTNVVIKTYEIQGSSEQAAPCGICSNNTI</sequence>
<organism evidence="1 2">
    <name type="scientific">Halobacillus seohaensis</name>
    <dbReference type="NCBI Taxonomy" id="447421"/>
    <lineage>
        <taxon>Bacteria</taxon>
        <taxon>Bacillati</taxon>
        <taxon>Bacillota</taxon>
        <taxon>Bacilli</taxon>
        <taxon>Bacillales</taxon>
        <taxon>Bacillaceae</taxon>
        <taxon>Halobacillus</taxon>
    </lineage>
</organism>
<dbReference type="EMBL" id="JBHSZV010000049">
    <property type="protein sequence ID" value="MFC7063600.1"/>
    <property type="molecule type" value="Genomic_DNA"/>
</dbReference>
<reference evidence="2" key="1">
    <citation type="journal article" date="2019" name="Int. J. Syst. Evol. Microbiol.">
        <title>The Global Catalogue of Microorganisms (GCM) 10K type strain sequencing project: providing services to taxonomists for standard genome sequencing and annotation.</title>
        <authorList>
            <consortium name="The Broad Institute Genomics Platform"/>
            <consortium name="The Broad Institute Genome Sequencing Center for Infectious Disease"/>
            <person name="Wu L."/>
            <person name="Ma J."/>
        </authorList>
    </citation>
    <scope>NUCLEOTIDE SEQUENCE [LARGE SCALE GENOMIC DNA]</scope>
    <source>
        <strain evidence="2">CGMCC 4.1621</strain>
    </source>
</reference>